<dbReference type="GO" id="GO:0005737">
    <property type="term" value="C:cytoplasm"/>
    <property type="evidence" value="ECO:0007669"/>
    <property type="project" value="UniProtKB-SubCell"/>
</dbReference>
<dbReference type="RefSeq" id="WP_073270062.1">
    <property type="nucleotide sequence ID" value="NZ_FQTU01000006.1"/>
</dbReference>
<dbReference type="NCBIfam" id="NF004226">
    <property type="entry name" value="PRK05673.1"/>
    <property type="match status" value="1"/>
</dbReference>
<dbReference type="InterPro" id="IPR011708">
    <property type="entry name" value="DNA_pol3_alpha_NTPase_dom"/>
</dbReference>
<keyword evidence="5" id="KW-0808">Transferase</keyword>
<feature type="domain" description="Polymerase/histidinol phosphatase N-terminal" evidence="11">
    <location>
        <begin position="5"/>
        <end position="72"/>
    </location>
</feature>
<evidence type="ECO:0000256" key="1">
    <source>
        <dbReference type="ARBA" id="ARBA00004496"/>
    </source>
</evidence>
<evidence type="ECO:0000256" key="3">
    <source>
        <dbReference type="ARBA" id="ARBA00012417"/>
    </source>
</evidence>
<dbReference type="Pfam" id="PF14579">
    <property type="entry name" value="HHH_6"/>
    <property type="match status" value="1"/>
</dbReference>
<comment type="subcellular location">
    <subcellularLocation>
        <location evidence="1">Cytoplasm</location>
    </subcellularLocation>
</comment>
<evidence type="ECO:0000256" key="10">
    <source>
        <dbReference type="ARBA" id="ARBA00049244"/>
    </source>
</evidence>
<dbReference type="InterPro" id="IPR003141">
    <property type="entry name" value="Pol/His_phosphatase_N"/>
</dbReference>
<keyword evidence="6" id="KW-0548">Nucleotidyltransferase</keyword>
<dbReference type="AlphaFoldDB" id="A0A1M4VVS3"/>
<dbReference type="InterPro" id="IPR004805">
    <property type="entry name" value="DnaE2/DnaE/PolC"/>
</dbReference>
<evidence type="ECO:0000259" key="11">
    <source>
        <dbReference type="SMART" id="SM00481"/>
    </source>
</evidence>
<dbReference type="CDD" id="cd04485">
    <property type="entry name" value="DnaE_OBF"/>
    <property type="match status" value="1"/>
</dbReference>
<dbReference type="GO" id="GO:0008408">
    <property type="term" value="F:3'-5' exonuclease activity"/>
    <property type="evidence" value="ECO:0007669"/>
    <property type="project" value="InterPro"/>
</dbReference>
<dbReference type="SMART" id="SM00481">
    <property type="entry name" value="POLIIIAc"/>
    <property type="match status" value="1"/>
</dbReference>
<comment type="catalytic activity">
    <reaction evidence="10">
        <text>DNA(n) + a 2'-deoxyribonucleoside 5'-triphosphate = DNA(n+1) + diphosphate</text>
        <dbReference type="Rhea" id="RHEA:22508"/>
        <dbReference type="Rhea" id="RHEA-COMP:17339"/>
        <dbReference type="Rhea" id="RHEA-COMP:17340"/>
        <dbReference type="ChEBI" id="CHEBI:33019"/>
        <dbReference type="ChEBI" id="CHEBI:61560"/>
        <dbReference type="ChEBI" id="CHEBI:173112"/>
        <dbReference type="EC" id="2.7.7.7"/>
    </reaction>
</comment>
<keyword evidence="7" id="KW-0235">DNA replication</keyword>
<evidence type="ECO:0000256" key="9">
    <source>
        <dbReference type="ARBA" id="ARBA00025611"/>
    </source>
</evidence>
<dbReference type="Pfam" id="PF02811">
    <property type="entry name" value="PHP"/>
    <property type="match status" value="1"/>
</dbReference>
<dbReference type="InterPro" id="IPR040982">
    <property type="entry name" value="DNA_pol3_finger"/>
</dbReference>
<accession>A0A1M4VVS3</accession>
<dbReference type="EMBL" id="FQTU01000006">
    <property type="protein sequence ID" value="SHE72995.1"/>
    <property type="molecule type" value="Genomic_DNA"/>
</dbReference>
<comment type="similarity">
    <text evidence="2">Belongs to the DNA polymerase type-C family. DnaE subfamily.</text>
</comment>
<dbReference type="InterPro" id="IPR016195">
    <property type="entry name" value="Pol/histidinol_Pase-like"/>
</dbReference>
<dbReference type="NCBIfam" id="NF005298">
    <property type="entry name" value="PRK06826.1"/>
    <property type="match status" value="1"/>
</dbReference>
<evidence type="ECO:0000256" key="5">
    <source>
        <dbReference type="ARBA" id="ARBA00022679"/>
    </source>
</evidence>
<organism evidence="12 13">
    <name type="scientific">Alkalibacter saccharofermentans DSM 14828</name>
    <dbReference type="NCBI Taxonomy" id="1120975"/>
    <lineage>
        <taxon>Bacteria</taxon>
        <taxon>Bacillati</taxon>
        <taxon>Bacillota</taxon>
        <taxon>Clostridia</taxon>
        <taxon>Eubacteriales</taxon>
        <taxon>Eubacteriaceae</taxon>
        <taxon>Alkalibacter</taxon>
    </lineage>
</organism>
<name>A0A1M4VVS3_9FIRM</name>
<dbReference type="STRING" id="1120975.SAMN02746064_01074"/>
<evidence type="ECO:0000256" key="4">
    <source>
        <dbReference type="ARBA" id="ARBA00019114"/>
    </source>
</evidence>
<dbReference type="Pfam" id="PF07733">
    <property type="entry name" value="DNA_pol3_alpha"/>
    <property type="match status" value="1"/>
</dbReference>
<dbReference type="InterPro" id="IPR041931">
    <property type="entry name" value="DNA_pol3_alpha_thumb_dom"/>
</dbReference>
<dbReference type="Pfam" id="PF17657">
    <property type="entry name" value="DNA_pol3_finger"/>
    <property type="match status" value="1"/>
</dbReference>
<evidence type="ECO:0000313" key="13">
    <source>
        <dbReference type="Proteomes" id="UP000184251"/>
    </source>
</evidence>
<evidence type="ECO:0000256" key="7">
    <source>
        <dbReference type="ARBA" id="ARBA00022705"/>
    </source>
</evidence>
<dbReference type="EC" id="2.7.7.7" evidence="3"/>
<dbReference type="Gene3D" id="1.10.150.870">
    <property type="match status" value="1"/>
</dbReference>
<dbReference type="Gene3D" id="3.20.20.140">
    <property type="entry name" value="Metal-dependent hydrolases"/>
    <property type="match status" value="1"/>
</dbReference>
<dbReference type="SUPFAM" id="SSF89550">
    <property type="entry name" value="PHP domain-like"/>
    <property type="match status" value="1"/>
</dbReference>
<dbReference type="GO" id="GO:0003676">
    <property type="term" value="F:nucleic acid binding"/>
    <property type="evidence" value="ECO:0007669"/>
    <property type="project" value="InterPro"/>
</dbReference>
<dbReference type="PANTHER" id="PTHR32294">
    <property type="entry name" value="DNA POLYMERASE III SUBUNIT ALPHA"/>
    <property type="match status" value="1"/>
</dbReference>
<dbReference type="GO" id="GO:0003887">
    <property type="term" value="F:DNA-directed DNA polymerase activity"/>
    <property type="evidence" value="ECO:0007669"/>
    <property type="project" value="UniProtKB-KW"/>
</dbReference>
<evidence type="ECO:0000256" key="8">
    <source>
        <dbReference type="ARBA" id="ARBA00022932"/>
    </source>
</evidence>
<dbReference type="InterPro" id="IPR004013">
    <property type="entry name" value="PHP_dom"/>
</dbReference>
<dbReference type="PANTHER" id="PTHR32294:SF0">
    <property type="entry name" value="DNA POLYMERASE III SUBUNIT ALPHA"/>
    <property type="match status" value="1"/>
</dbReference>
<dbReference type="Pfam" id="PF01336">
    <property type="entry name" value="tRNA_anti-codon"/>
    <property type="match status" value="1"/>
</dbReference>
<gene>
    <name evidence="12" type="ORF">SAMN02746064_01074</name>
</gene>
<dbReference type="InterPro" id="IPR029460">
    <property type="entry name" value="DNAPol_HHH"/>
</dbReference>
<dbReference type="InterPro" id="IPR004365">
    <property type="entry name" value="NA-bd_OB_tRNA"/>
</dbReference>
<dbReference type="CDD" id="cd12113">
    <property type="entry name" value="PHP_PolIIIA_DnaE3"/>
    <property type="match status" value="1"/>
</dbReference>
<evidence type="ECO:0000256" key="6">
    <source>
        <dbReference type="ARBA" id="ARBA00022695"/>
    </source>
</evidence>
<dbReference type="GO" id="GO:0006260">
    <property type="term" value="P:DNA replication"/>
    <property type="evidence" value="ECO:0007669"/>
    <property type="project" value="UniProtKB-KW"/>
</dbReference>
<keyword evidence="8" id="KW-0239">DNA-directed DNA polymerase</keyword>
<evidence type="ECO:0000256" key="2">
    <source>
        <dbReference type="ARBA" id="ARBA00009496"/>
    </source>
</evidence>
<dbReference type="Proteomes" id="UP000184251">
    <property type="component" value="Unassembled WGS sequence"/>
</dbReference>
<dbReference type="Gene3D" id="1.10.10.1600">
    <property type="entry name" value="Bacterial DNA polymerase III alpha subunit, thumb domain"/>
    <property type="match status" value="1"/>
</dbReference>
<reference evidence="12 13" key="1">
    <citation type="submission" date="2016-11" db="EMBL/GenBank/DDBJ databases">
        <authorList>
            <person name="Jaros S."/>
            <person name="Januszkiewicz K."/>
            <person name="Wedrychowicz H."/>
        </authorList>
    </citation>
    <scope>NUCLEOTIDE SEQUENCE [LARGE SCALE GENOMIC DNA]</scope>
    <source>
        <strain evidence="12 13">DSM 14828</strain>
    </source>
</reference>
<dbReference type="NCBIfam" id="TIGR00594">
    <property type="entry name" value="polc"/>
    <property type="match status" value="1"/>
</dbReference>
<protein>
    <recommendedName>
        <fullName evidence="4">DNA polymerase III subunit alpha</fullName>
        <ecNumber evidence="3">2.7.7.7</ecNumber>
    </recommendedName>
</protein>
<dbReference type="OrthoDB" id="9803237at2"/>
<keyword evidence="13" id="KW-1185">Reference proteome</keyword>
<proteinExistence type="inferred from homology"/>
<evidence type="ECO:0000313" key="12">
    <source>
        <dbReference type="EMBL" id="SHE72995.1"/>
    </source>
</evidence>
<comment type="function">
    <text evidence="9">DNA polymerase III is a complex, multichain enzyme responsible for most of the replicative synthesis in bacteria. This DNA polymerase also exhibits 3' to 5' exonuclease activity. The alpha chain is the DNA polymerase.</text>
</comment>
<sequence length="1152" mass="131080">MDNFTHLHLHTEYSLLDGFCTVKDLVARVKEAGMNSIAITDHGVMFGAVDFYKECIKNDIKPIIGCEVYISPRSMKSKESKVDANPAHLVLLAKDQAGYKNLMKIVSAGFVDGFYYKPRVDRDFLKEHSAGLVCLSACLAGEIPRLIMGGQFEQALEAAREYKRIFGEDYYIELQDHGMEEQKKVNKSLVDLAETLNIQLVATNDVHYVHKENARSHDILLCIQTATNIDDENRMRFPNGEFYLKTRDEMMELFSYVPQAIANTNLIADKCNLDFDFNSIHLPRYPLPKDLGPREYLESLCRQGLKDKYPNVTSELEKRLEYELGVIDEMGYNDYFLIVWDFIKYAKDNGIMVGPGRGSAAGSLVSYTLDITTVDPIKYNLIFERFLNPDRISMPDIDIDFCYENRQRVIDYVVEKYGHDHVAQIITFGTMAARAAIRDVGRSMNMPYNKVDKVAKQIPMEIGMTIEKAIATNLKLKQMCEEDEETNTLIEMSRSLEGLSRHASTHAAGVVISDKPVVEHVPLYRNNDSITTQFTMTLLEELGLLKMDFLGLRTLTVIRDSVDNVFLSRKVKVDIDDLDYGEKEVYDLISKGDTLGVFQLESAGMQKFMTNLKPDSFEDIIAGISLYRPGPMDQIPTYIRNKKNPDRITYIHEILRPILDVTYGCMVYQEQVMQIVRDVAGYSMGRSDLVRRAMSKKKMDVMEAERKAFIYGEQDQDGNWIVEGAIKRGVEVSQANKIYDQMIDFAKYAFNKSHAAAYAVIAYQTAWLKKHYPAEFMAALLTSVRGNETKVAQYIANARKMGIEVLPPDVNESYENFTVVSGKIRFGLTAVKNVGDNAVMSIIEKRSLEPYSSFSDFCTRSDFKVLNKRAFESLIKCGAFDSFGVYRSRLMASYEKVIDNIQSDRKNKIDGQISLFQTMESFAQTEECYPQIAEFDEGYKLSLEKEMLGLYITGHPLEPYRSMLEEKCSINGSIIENLNEMMELGIKDGQMITIGGIITGKKILVTKNSNTMCFITLEDLYGVIEVVVFPGVFAKYDHMLETDSKVLIKGKLNISEDQASSVICEEMTELENFRRKKTFQAVQISVVDMKDKRIEMIKEILSKHKGDKPIVLYSMREGRKYKASKTLWVRESNVLIEELTGLVGPDNIELIN</sequence>